<dbReference type="SUPFAM" id="SSF56784">
    <property type="entry name" value="HAD-like"/>
    <property type="match status" value="1"/>
</dbReference>
<dbReference type="InterPro" id="IPR050155">
    <property type="entry name" value="HAD-like_hydrolase_sf"/>
</dbReference>
<dbReference type="Gene3D" id="3.40.50.1000">
    <property type="entry name" value="HAD superfamily/HAD-like"/>
    <property type="match status" value="1"/>
</dbReference>
<proteinExistence type="predicted"/>
<name>A0A9E8ZJU5_9CYAN</name>
<organism evidence="1 2">
    <name type="scientific">Thermocoleostomius sinensis A174</name>
    <dbReference type="NCBI Taxonomy" id="2016057"/>
    <lineage>
        <taxon>Bacteria</taxon>
        <taxon>Bacillati</taxon>
        <taxon>Cyanobacteriota</taxon>
        <taxon>Cyanophyceae</taxon>
        <taxon>Oculatellales</taxon>
        <taxon>Oculatellaceae</taxon>
        <taxon>Thermocoleostomius</taxon>
    </lineage>
</organism>
<accession>A0A9E8ZJU5</accession>
<dbReference type="EMBL" id="CP113797">
    <property type="protein sequence ID" value="WAL59816.1"/>
    <property type="molecule type" value="Genomic_DNA"/>
</dbReference>
<dbReference type="GO" id="GO:0005829">
    <property type="term" value="C:cytosol"/>
    <property type="evidence" value="ECO:0007669"/>
    <property type="project" value="TreeGrafter"/>
</dbReference>
<gene>
    <name evidence="1" type="ORF">OXH18_22005</name>
</gene>
<dbReference type="RefSeq" id="WP_268609623.1">
    <property type="nucleotide sequence ID" value="NZ_CP113797.1"/>
</dbReference>
<dbReference type="Pfam" id="PF00702">
    <property type="entry name" value="Hydrolase"/>
    <property type="match status" value="1"/>
</dbReference>
<dbReference type="GO" id="GO:0006281">
    <property type="term" value="P:DNA repair"/>
    <property type="evidence" value="ECO:0007669"/>
    <property type="project" value="TreeGrafter"/>
</dbReference>
<keyword evidence="2" id="KW-1185">Reference proteome</keyword>
<dbReference type="InterPro" id="IPR023198">
    <property type="entry name" value="PGP-like_dom2"/>
</dbReference>
<dbReference type="SFLD" id="SFLDS00003">
    <property type="entry name" value="Haloacid_Dehalogenase"/>
    <property type="match status" value="1"/>
</dbReference>
<dbReference type="Gene3D" id="1.10.150.240">
    <property type="entry name" value="Putative phosphatase, domain 2"/>
    <property type="match status" value="1"/>
</dbReference>
<keyword evidence="1" id="KW-0378">Hydrolase</keyword>
<dbReference type="SFLD" id="SFLDG01129">
    <property type="entry name" value="C1.5:_HAD__Beta-PGM__Phosphata"/>
    <property type="match status" value="1"/>
</dbReference>
<dbReference type="KEGG" id="tsin:OXH18_22005"/>
<evidence type="ECO:0000313" key="1">
    <source>
        <dbReference type="EMBL" id="WAL59816.1"/>
    </source>
</evidence>
<dbReference type="Proteomes" id="UP001163152">
    <property type="component" value="Chromosome"/>
</dbReference>
<sequence>MSKVKLVMFDMAGTTVKDDNEVQTCFFIAADKTGLTAEADRVNAMMGWAKKQVFQILWRDQIGADHPDYATHVETSYAAFRHALEHHYQTQPVHPTAGCLELFEWLRSQSIAIGLNTGFYRKVTDIILSRLGWNQGLNSDYVGSSDAIIQVSVTPSEIYNQEGRPAPYMIQKAMYKLGIKDPQTVITIGDTPSDLEAGINAHCLMSLGITHGTHTRSQLKNYANHGVLDSLNELKDKIIAIDHHLL</sequence>
<evidence type="ECO:0000313" key="2">
    <source>
        <dbReference type="Proteomes" id="UP001163152"/>
    </source>
</evidence>
<protein>
    <submittedName>
        <fullName evidence="1">HAD hydrolase-like protein</fullName>
    </submittedName>
</protein>
<dbReference type="AlphaFoldDB" id="A0A9E8ZJU5"/>
<dbReference type="InterPro" id="IPR036412">
    <property type="entry name" value="HAD-like_sf"/>
</dbReference>
<dbReference type="GO" id="GO:0008967">
    <property type="term" value="F:phosphoglycolate phosphatase activity"/>
    <property type="evidence" value="ECO:0007669"/>
    <property type="project" value="TreeGrafter"/>
</dbReference>
<dbReference type="InterPro" id="IPR023214">
    <property type="entry name" value="HAD_sf"/>
</dbReference>
<reference evidence="1" key="1">
    <citation type="submission" date="2022-12" db="EMBL/GenBank/DDBJ databases">
        <title>Polyphasic identification of a Novel Hot-Spring Cyanobacterium Ocullathermofonsia sinensis gen nov. sp. nov. and Genomic Insights on its Adaptations to the Thermal Habitat.</title>
        <authorList>
            <person name="Daroch M."/>
            <person name="Tang J."/>
            <person name="Jiang Y."/>
        </authorList>
    </citation>
    <scope>NUCLEOTIDE SEQUENCE</scope>
    <source>
        <strain evidence="1">PKUAC-SCTA174</strain>
    </source>
</reference>
<dbReference type="PANTHER" id="PTHR43434">
    <property type="entry name" value="PHOSPHOGLYCOLATE PHOSPHATASE"/>
    <property type="match status" value="1"/>
</dbReference>
<dbReference type="PANTHER" id="PTHR43434:SF19">
    <property type="entry name" value="PHOSPHONOACETALDEHYDE HYDROLASE"/>
    <property type="match status" value="1"/>
</dbReference>